<dbReference type="InterPro" id="IPR006342">
    <property type="entry name" value="FkbM_mtfrase"/>
</dbReference>
<organism evidence="2 3">
    <name type="scientific">Candidatus Marsarchaeota G1 archaeon OSP_D</name>
    <dbReference type="NCBI Taxonomy" id="1978155"/>
    <lineage>
        <taxon>Archaea</taxon>
        <taxon>Candidatus Marsarchaeota</taxon>
        <taxon>Candidatus Marsarchaeota group 1</taxon>
    </lineage>
</organism>
<dbReference type="InterPro" id="IPR052514">
    <property type="entry name" value="SAM-dependent_MTase"/>
</dbReference>
<feature type="domain" description="Methyltransferase FkbM" evidence="1">
    <location>
        <begin position="100"/>
        <end position="253"/>
    </location>
</feature>
<evidence type="ECO:0000259" key="1">
    <source>
        <dbReference type="Pfam" id="PF05050"/>
    </source>
</evidence>
<dbReference type="Proteomes" id="UP000240880">
    <property type="component" value="Unassembled WGS sequence"/>
</dbReference>
<proteinExistence type="predicted"/>
<protein>
    <recommendedName>
        <fullName evidence="1">Methyltransferase FkbM domain-containing protein</fullName>
    </recommendedName>
</protein>
<reference evidence="2 3" key="1">
    <citation type="submission" date="2017-04" db="EMBL/GenBank/DDBJ databases">
        <title>Novel microbial lineages endemic to geothermal iron-oxide mats fill important gaps in the evolutionary history of Archaea.</title>
        <authorList>
            <person name="Jay Z.J."/>
            <person name="Beam J.P."/>
            <person name="Dlakic M."/>
            <person name="Rusch D.B."/>
            <person name="Kozubal M.A."/>
            <person name="Inskeep W.P."/>
        </authorList>
    </citation>
    <scope>NUCLEOTIDE SEQUENCE [LARGE SCALE GENOMIC DNA]</scope>
    <source>
        <strain evidence="2">OSP_D</strain>
    </source>
</reference>
<dbReference type="EMBL" id="NEXC01000094">
    <property type="protein sequence ID" value="PSN82182.1"/>
    <property type="molecule type" value="Genomic_DNA"/>
</dbReference>
<evidence type="ECO:0000313" key="2">
    <source>
        <dbReference type="EMBL" id="PSN82182.1"/>
    </source>
</evidence>
<sequence length="276" mass="31847">MFLKDLMDGFRAYREIRGYTFKDSFFLYLCYFESALNFLLRRKNFTTVGAYLRRDILLRNRDGLLLYARAFSEDLGHYVGIAKPSTKKWFKPKAGDTVIDIGSSVGKFALFAAKLGARVFAFEANPETYAILMRNIEYNRLSNIVAFNIALGETKCKAKLFVPVHFTGTASLRPDWETRVQKKVYEVSMAPLDDFTENLERLDWLLIDVEGYEVEVLKGAMKTLKKTKRAIVEISYENQDAVMDLMSSEGFKLVERGTIQERNFYALFERPLPSVF</sequence>
<dbReference type="Pfam" id="PF05050">
    <property type="entry name" value="Methyltransf_21"/>
    <property type="match status" value="1"/>
</dbReference>
<dbReference type="AlphaFoldDB" id="A0A2R6A6T1"/>
<dbReference type="SUPFAM" id="SSF53335">
    <property type="entry name" value="S-adenosyl-L-methionine-dependent methyltransferases"/>
    <property type="match status" value="1"/>
</dbReference>
<dbReference type="CDD" id="cd02440">
    <property type="entry name" value="AdoMet_MTases"/>
    <property type="match status" value="1"/>
</dbReference>
<evidence type="ECO:0000313" key="3">
    <source>
        <dbReference type="Proteomes" id="UP000240880"/>
    </source>
</evidence>
<name>A0A2R6A6T1_9ARCH</name>
<dbReference type="InterPro" id="IPR029063">
    <property type="entry name" value="SAM-dependent_MTases_sf"/>
</dbReference>
<dbReference type="PANTHER" id="PTHR34203">
    <property type="entry name" value="METHYLTRANSFERASE, FKBM FAMILY PROTEIN"/>
    <property type="match status" value="1"/>
</dbReference>
<dbReference type="NCBIfam" id="TIGR01444">
    <property type="entry name" value="fkbM_fam"/>
    <property type="match status" value="1"/>
</dbReference>
<dbReference type="PANTHER" id="PTHR34203:SF15">
    <property type="entry name" value="SLL1173 PROTEIN"/>
    <property type="match status" value="1"/>
</dbReference>
<comment type="caution">
    <text evidence="2">The sequence shown here is derived from an EMBL/GenBank/DDBJ whole genome shotgun (WGS) entry which is preliminary data.</text>
</comment>
<accession>A0A2R6A6T1</accession>
<dbReference type="Gene3D" id="3.40.50.150">
    <property type="entry name" value="Vaccinia Virus protein VP39"/>
    <property type="match status" value="1"/>
</dbReference>
<gene>
    <name evidence="2" type="ORF">B9Q01_08785</name>
</gene>